<dbReference type="AlphaFoldDB" id="A0A817YW20"/>
<keyword evidence="15" id="KW-1185">Reference proteome</keyword>
<comment type="catalytic activity">
    <reaction evidence="8">
        <text>alpha-NAD(+) + H2O = ADP-D-ribose + nicotinamide + H(+)</text>
        <dbReference type="Rhea" id="RHEA:68792"/>
        <dbReference type="ChEBI" id="CHEBI:15377"/>
        <dbReference type="ChEBI" id="CHEBI:15378"/>
        <dbReference type="ChEBI" id="CHEBI:17154"/>
        <dbReference type="ChEBI" id="CHEBI:57967"/>
        <dbReference type="ChEBI" id="CHEBI:77017"/>
    </reaction>
</comment>
<evidence type="ECO:0000256" key="4">
    <source>
        <dbReference type="ARBA" id="ARBA00022679"/>
    </source>
</evidence>
<evidence type="ECO:0000256" key="3">
    <source>
        <dbReference type="ARBA" id="ARBA00022676"/>
    </source>
</evidence>
<keyword evidence="9" id="KW-0479">Metal-binding</keyword>
<dbReference type="EMBL" id="CAJNXB010004664">
    <property type="protein sequence ID" value="CAF3386980.1"/>
    <property type="molecule type" value="Genomic_DNA"/>
</dbReference>
<organism evidence="12 14">
    <name type="scientific">Rotaria socialis</name>
    <dbReference type="NCBI Taxonomy" id="392032"/>
    <lineage>
        <taxon>Eukaryota</taxon>
        <taxon>Metazoa</taxon>
        <taxon>Spiralia</taxon>
        <taxon>Gnathifera</taxon>
        <taxon>Rotifera</taxon>
        <taxon>Eurotatoria</taxon>
        <taxon>Bdelloidea</taxon>
        <taxon>Philodinida</taxon>
        <taxon>Philodinidae</taxon>
        <taxon>Rotaria</taxon>
    </lineage>
</organism>
<reference evidence="12" key="1">
    <citation type="submission" date="2021-02" db="EMBL/GenBank/DDBJ databases">
        <authorList>
            <person name="Nowell W R."/>
        </authorList>
    </citation>
    <scope>NUCLEOTIDE SEQUENCE</scope>
</reference>
<keyword evidence="4 10" id="KW-0808">Transferase</keyword>
<evidence type="ECO:0000256" key="9">
    <source>
        <dbReference type="PIRSR" id="PIRSR605502-1"/>
    </source>
</evidence>
<keyword evidence="9" id="KW-0460">Magnesium</keyword>
<feature type="binding site" evidence="9">
    <location>
        <position position="818"/>
    </location>
    <ligand>
        <name>Mg(2+)</name>
        <dbReference type="ChEBI" id="CHEBI:18420"/>
        <label>1</label>
    </ligand>
</feature>
<keyword evidence="6" id="KW-0378">Hydrolase</keyword>
<feature type="compositionally biased region" description="Polar residues" evidence="11">
    <location>
        <begin position="411"/>
        <end position="433"/>
    </location>
</feature>
<dbReference type="Proteomes" id="UP000663873">
    <property type="component" value="Unassembled WGS sequence"/>
</dbReference>
<comment type="catalytic activity">
    <reaction evidence="7 10">
        <text>L-arginyl-[protein] + NAD(+) = N(omega)-(ADP-D-ribosyl)-L-arginyl-[protein] + nicotinamide + H(+)</text>
        <dbReference type="Rhea" id="RHEA:19149"/>
        <dbReference type="Rhea" id="RHEA-COMP:10532"/>
        <dbReference type="Rhea" id="RHEA-COMP:15087"/>
        <dbReference type="ChEBI" id="CHEBI:15378"/>
        <dbReference type="ChEBI" id="CHEBI:17154"/>
        <dbReference type="ChEBI" id="CHEBI:29965"/>
        <dbReference type="ChEBI" id="CHEBI:57540"/>
        <dbReference type="ChEBI" id="CHEBI:142554"/>
        <dbReference type="EC" id="2.4.2.31"/>
    </reaction>
</comment>
<dbReference type="InterPro" id="IPR000768">
    <property type="entry name" value="ART"/>
</dbReference>
<dbReference type="EC" id="2.4.2.31" evidence="10"/>
<evidence type="ECO:0000313" key="15">
    <source>
        <dbReference type="Proteomes" id="UP000663873"/>
    </source>
</evidence>
<dbReference type="Pfam" id="PF01129">
    <property type="entry name" value="ART"/>
    <property type="match status" value="1"/>
</dbReference>
<evidence type="ECO:0000256" key="2">
    <source>
        <dbReference type="ARBA" id="ARBA00010702"/>
    </source>
</evidence>
<evidence type="ECO:0000256" key="6">
    <source>
        <dbReference type="ARBA" id="ARBA00022801"/>
    </source>
</evidence>
<dbReference type="PANTHER" id="PTHR16222:SF24">
    <property type="entry name" value="ADP-RIBOSYLHYDROLASE ARH3"/>
    <property type="match status" value="1"/>
</dbReference>
<feature type="binding site" evidence="9">
    <location>
        <position position="581"/>
    </location>
    <ligand>
        <name>Mg(2+)</name>
        <dbReference type="ChEBI" id="CHEBI:18420"/>
        <label>1</label>
    </ligand>
</feature>
<feature type="binding site" evidence="9">
    <location>
        <position position="583"/>
    </location>
    <ligand>
        <name>Mg(2+)</name>
        <dbReference type="ChEBI" id="CHEBI:18420"/>
        <label>1</label>
    </ligand>
</feature>
<dbReference type="InterPro" id="IPR005502">
    <property type="entry name" value="Ribosyl_crysJ1"/>
</dbReference>
<gene>
    <name evidence="12" type="ORF">TIS948_LOCUS26480</name>
    <name evidence="13" type="ORF">UJA718_LOCUS20711</name>
</gene>
<evidence type="ECO:0000313" key="14">
    <source>
        <dbReference type="Proteomes" id="UP000663825"/>
    </source>
</evidence>
<dbReference type="Pfam" id="PF03747">
    <property type="entry name" value="ADP_ribosyl_GH"/>
    <property type="match status" value="1"/>
</dbReference>
<comment type="similarity">
    <text evidence="2">Belongs to the ADP-ribosylglycohydrolase family.</text>
</comment>
<evidence type="ECO:0000256" key="10">
    <source>
        <dbReference type="RuleBase" id="RU361228"/>
    </source>
</evidence>
<keyword evidence="5" id="KW-0548">Nucleotidyltransferase</keyword>
<feature type="binding site" evidence="9">
    <location>
        <position position="819"/>
    </location>
    <ligand>
        <name>Mg(2+)</name>
        <dbReference type="ChEBI" id="CHEBI:18420"/>
        <label>1</label>
    </ligand>
</feature>
<dbReference type="Gene3D" id="1.10.4080.10">
    <property type="entry name" value="ADP-ribosylation/Crystallin J1"/>
    <property type="match status" value="1"/>
</dbReference>
<feature type="compositionally biased region" description="Polar residues" evidence="11">
    <location>
        <begin position="382"/>
        <end position="399"/>
    </location>
</feature>
<evidence type="ECO:0000256" key="8">
    <source>
        <dbReference type="ARBA" id="ARBA00049015"/>
    </source>
</evidence>
<evidence type="ECO:0000256" key="5">
    <source>
        <dbReference type="ARBA" id="ARBA00022695"/>
    </source>
</evidence>
<dbReference type="Proteomes" id="UP000663825">
    <property type="component" value="Unassembled WGS sequence"/>
</dbReference>
<dbReference type="GO" id="GO:0046872">
    <property type="term" value="F:metal ion binding"/>
    <property type="evidence" value="ECO:0007669"/>
    <property type="project" value="UniProtKB-KW"/>
</dbReference>
<comment type="caution">
    <text evidence="12">The sequence shown here is derived from an EMBL/GenBank/DDBJ whole genome shotgun (WGS) entry which is preliminary data.</text>
</comment>
<evidence type="ECO:0000256" key="7">
    <source>
        <dbReference type="ARBA" id="ARBA00047597"/>
    </source>
</evidence>
<dbReference type="GO" id="GO:0016779">
    <property type="term" value="F:nucleotidyltransferase activity"/>
    <property type="evidence" value="ECO:0007669"/>
    <property type="project" value="UniProtKB-KW"/>
</dbReference>
<comment type="cofactor">
    <cofactor evidence="9">
        <name>Mg(2+)</name>
        <dbReference type="ChEBI" id="CHEBI:18420"/>
    </cofactor>
    <text evidence="9">Binds 2 magnesium ions per subunit.</text>
</comment>
<protein>
    <recommendedName>
        <fullName evidence="10">NAD(P)(+)--arginine ADP-ribosyltransferase</fullName>
        <ecNumber evidence="10">2.4.2.31</ecNumber>
    </recommendedName>
    <alternativeName>
        <fullName evidence="10">Mono(ADP-ribosyl)transferase</fullName>
    </alternativeName>
</protein>
<evidence type="ECO:0000313" key="12">
    <source>
        <dbReference type="EMBL" id="CAF3386980.1"/>
    </source>
</evidence>
<dbReference type="GO" id="GO:0016787">
    <property type="term" value="F:hydrolase activity"/>
    <property type="evidence" value="ECO:0007669"/>
    <property type="project" value="UniProtKB-KW"/>
</dbReference>
<dbReference type="SUPFAM" id="SSF56399">
    <property type="entry name" value="ADP-ribosylation"/>
    <property type="match status" value="1"/>
</dbReference>
<dbReference type="GO" id="GO:0106274">
    <property type="term" value="F:NAD+-protein-arginine ADP-ribosyltransferase activity"/>
    <property type="evidence" value="ECO:0007669"/>
    <property type="project" value="UniProtKB-EC"/>
</dbReference>
<feature type="compositionally biased region" description="Polar residues" evidence="11">
    <location>
        <begin position="356"/>
        <end position="365"/>
    </location>
</feature>
<keyword evidence="10" id="KW-0521">NADP</keyword>
<dbReference type="PANTHER" id="PTHR16222">
    <property type="entry name" value="ADP-RIBOSYLGLYCOHYDROLASE"/>
    <property type="match status" value="1"/>
</dbReference>
<feature type="compositionally biased region" description="Low complexity" evidence="11">
    <location>
        <begin position="443"/>
        <end position="462"/>
    </location>
</feature>
<feature type="binding site" evidence="9">
    <location>
        <position position="816"/>
    </location>
    <ligand>
        <name>Mg(2+)</name>
        <dbReference type="ChEBI" id="CHEBI:18420"/>
        <label>1</label>
    </ligand>
</feature>
<dbReference type="SUPFAM" id="SSF101478">
    <property type="entry name" value="ADP-ribosylglycohydrolase"/>
    <property type="match status" value="1"/>
</dbReference>
<dbReference type="OrthoDB" id="410104at2759"/>
<dbReference type="InterPro" id="IPR036705">
    <property type="entry name" value="Ribosyl_crysJ1_sf"/>
</dbReference>
<feature type="binding site" evidence="9">
    <location>
        <position position="582"/>
    </location>
    <ligand>
        <name>Mg(2+)</name>
        <dbReference type="ChEBI" id="CHEBI:18420"/>
        <label>1</label>
    </ligand>
</feature>
<dbReference type="PROSITE" id="PS51996">
    <property type="entry name" value="TR_MART"/>
    <property type="match status" value="1"/>
</dbReference>
<feature type="compositionally biased region" description="Polar residues" evidence="11">
    <location>
        <begin position="314"/>
        <end position="326"/>
    </location>
</feature>
<keyword evidence="10" id="KW-0520">NAD</keyword>
<dbReference type="InterPro" id="IPR050792">
    <property type="entry name" value="ADP-ribosylglycohydrolase"/>
</dbReference>
<feature type="compositionally biased region" description="Basic and acidic residues" evidence="11">
    <location>
        <begin position="299"/>
        <end position="313"/>
    </location>
</feature>
<evidence type="ECO:0000256" key="1">
    <source>
        <dbReference type="ARBA" id="ARBA00009558"/>
    </source>
</evidence>
<proteinExistence type="inferred from homology"/>
<feature type="region of interest" description="Disordered" evidence="11">
    <location>
        <begin position="273"/>
        <end position="492"/>
    </location>
</feature>
<evidence type="ECO:0000313" key="13">
    <source>
        <dbReference type="EMBL" id="CAF4422800.1"/>
    </source>
</evidence>
<feature type="compositionally biased region" description="Polar residues" evidence="11">
    <location>
        <begin position="279"/>
        <end position="297"/>
    </location>
</feature>
<comment type="similarity">
    <text evidence="1 10">Belongs to the Arg-specific ADP-ribosyltransferase family.</text>
</comment>
<dbReference type="Gene3D" id="3.90.176.10">
    <property type="entry name" value="Toxin ADP-ribosyltransferase, Chain A, domain 1"/>
    <property type="match status" value="1"/>
</dbReference>
<dbReference type="EMBL" id="CAJOBP010003905">
    <property type="protein sequence ID" value="CAF4422800.1"/>
    <property type="molecule type" value="Genomic_DNA"/>
</dbReference>
<keyword evidence="3 10" id="KW-0328">Glycosyltransferase</keyword>
<evidence type="ECO:0000256" key="11">
    <source>
        <dbReference type="SAM" id="MobiDB-lite"/>
    </source>
</evidence>
<sequence length="867" mass="96625">MSRAGVSNRFVIVAKEQPTETLPPIELDEGTDLVSIDEALKSIVADVRTNPMICEAKRKARQSSDGLTLNESMSIYLYTMGSLEENNYFYKLLNEKLRTKQREDLKPWLSYLKNFLTGLHKLPSIQTKVWCGFHGNIDDFNKENIILWGFTSCTTMRESIEPRLDQSDKRILLSIECINGKDIKSFSKYDDENEVLLVPGTCLTLRGVSRQADGLYTVHLQETNSLHQLFKPPFNLSPSTIDVRVHNIREDFKSIFSKSPDVHVSSPVDNLDTVHTDLGSPTTHNDVVNGRTISASKNMKPDESIPKDRKDDQVTPSNDSNSNQMPEDTEEDKKKPVANRKRTPSPHTPLTDEVKTTNNSSSNQIKKARATSGKNTPPPSKPSGTPVTEATASGKNTPPRNKPSGIPVTEATASGKNTPPRNKPSGTPVTEATETGERKTSARRNNAELAASNAANQAPTSSETEDTKRKNDLGSNESSDNDDSSECSSHEDNSTWFDVQFHDNKQTKVKKPDELQNAMNVPDVSINREILNRIRGSMTGMALGDALGAHVEFRPHQFLVNNPVKDLESGGTWGLTKGQFTDDTSMALCLANSLVACHGFNPYDQLVRYKWWYKFGYMSSTGDCFDIGAATSNSLREFARRQKAFANEFSIPLTEMDRLPNSELRQKFNVYCSEDGVAGNGALMRLAPVPLFFYRNPPLAVEYSGISGQITHGDRKAYDACRYYGALIVAALQGYKKEQILDNNFYGKHKEWFGKEKLHPDIESISRGSYKKDGYDAGIRGKGYIVNALEAALWAFWSDKNSFETGALAAVNLGDDTDTTAAIYGQLAGAHYGYQKLPKKWLHFAYAKTFMHKLSKWIAYEGECWKK</sequence>
<accession>A0A817YW20</accession>
<name>A0A817YW20_9BILA</name>